<dbReference type="Proteomes" id="UP000281406">
    <property type="component" value="Unassembled WGS sequence"/>
</dbReference>
<feature type="region of interest" description="Disordered" evidence="1">
    <location>
        <begin position="52"/>
        <end position="84"/>
    </location>
</feature>
<evidence type="ECO:0000256" key="1">
    <source>
        <dbReference type="SAM" id="MobiDB-lite"/>
    </source>
</evidence>
<accession>A0A3N0ZA68</accession>
<organism evidence="2 3">
    <name type="scientific">Anabarilius grahami</name>
    <name type="common">Kanglang fish</name>
    <name type="synonym">Barilius grahami</name>
    <dbReference type="NCBI Taxonomy" id="495550"/>
    <lineage>
        <taxon>Eukaryota</taxon>
        <taxon>Metazoa</taxon>
        <taxon>Chordata</taxon>
        <taxon>Craniata</taxon>
        <taxon>Vertebrata</taxon>
        <taxon>Euteleostomi</taxon>
        <taxon>Actinopterygii</taxon>
        <taxon>Neopterygii</taxon>
        <taxon>Teleostei</taxon>
        <taxon>Ostariophysi</taxon>
        <taxon>Cypriniformes</taxon>
        <taxon>Xenocyprididae</taxon>
        <taxon>Xenocypridinae</taxon>
        <taxon>Xenocypridinae incertae sedis</taxon>
        <taxon>Anabarilius</taxon>
    </lineage>
</organism>
<keyword evidence="3" id="KW-1185">Reference proteome</keyword>
<reference evidence="2 3" key="1">
    <citation type="submission" date="2018-10" db="EMBL/GenBank/DDBJ databases">
        <title>Genome assembly for a Yunnan-Guizhou Plateau 3E fish, Anabarilius grahami (Regan), and its evolutionary and genetic applications.</title>
        <authorList>
            <person name="Jiang W."/>
        </authorList>
    </citation>
    <scope>NUCLEOTIDE SEQUENCE [LARGE SCALE GENOMIC DNA]</scope>
    <source>
        <strain evidence="2">AG-KIZ</strain>
        <tissue evidence="2">Muscle</tissue>
    </source>
</reference>
<gene>
    <name evidence="2" type="ORF">DPX16_22806</name>
</gene>
<proteinExistence type="predicted"/>
<dbReference type="EMBL" id="RJVU01001088">
    <property type="protein sequence ID" value="ROL55330.1"/>
    <property type="molecule type" value="Genomic_DNA"/>
</dbReference>
<evidence type="ECO:0000313" key="2">
    <source>
        <dbReference type="EMBL" id="ROL55330.1"/>
    </source>
</evidence>
<evidence type="ECO:0000313" key="3">
    <source>
        <dbReference type="Proteomes" id="UP000281406"/>
    </source>
</evidence>
<comment type="caution">
    <text evidence="2">The sequence shown here is derived from an EMBL/GenBank/DDBJ whole genome shotgun (WGS) entry which is preliminary data.</text>
</comment>
<protein>
    <submittedName>
        <fullName evidence="2">Uncharacterized protein</fullName>
    </submittedName>
</protein>
<name>A0A3N0ZA68_ANAGA</name>
<feature type="compositionally biased region" description="Basic and acidic residues" evidence="1">
    <location>
        <begin position="52"/>
        <end position="64"/>
    </location>
</feature>
<sequence>MTITPESPAVMDATPESPAIMDAMPESQAVMDAAPEATKVVPRCLKLASSLEKKAGQKAERGNRGLDAGCPKPEETSPSSEECPVHRTAPLSLLILLSPFSHLVCPYPQVLQLS</sequence>
<dbReference type="AlphaFoldDB" id="A0A3N0ZA68"/>